<keyword evidence="2" id="KW-1185">Reference proteome</keyword>
<evidence type="ECO:0000313" key="3">
    <source>
        <dbReference type="WBParaSite" id="nRc.2.0.1.t28869-RA"/>
    </source>
</evidence>
<accession>A0A915JS14</accession>
<sequence>MFSASLGENLSDWFEKLEQYMPLQGISVTDDVYKEAYLEAKLSGVAQASFKELKRRNNPPTTYDQFKQELIVIYPDSRDSDVHQQIIYDEPMSNEISNAFVNCNLDPFCTCKYCPQHGTKNDSDKPPTNTAEPIIQQVDQPPPQKYPTETIMDTDRPKTPQIDEHQLAIDKLTYALNTIEMECEHKNDPIIREKLEKHASSVKLQLAQVIT</sequence>
<name>A0A915JS14_ROMCU</name>
<dbReference type="WBParaSite" id="nRc.2.0.1.t28869-RA">
    <property type="protein sequence ID" value="nRc.2.0.1.t28869-RA"/>
    <property type="gene ID" value="nRc.2.0.1.g28869"/>
</dbReference>
<dbReference type="Proteomes" id="UP000887565">
    <property type="component" value="Unplaced"/>
</dbReference>
<dbReference type="AlphaFoldDB" id="A0A915JS14"/>
<reference evidence="3" key="1">
    <citation type="submission" date="2022-11" db="UniProtKB">
        <authorList>
            <consortium name="WormBaseParasite"/>
        </authorList>
    </citation>
    <scope>IDENTIFICATION</scope>
</reference>
<proteinExistence type="predicted"/>
<feature type="region of interest" description="Disordered" evidence="1">
    <location>
        <begin position="119"/>
        <end position="145"/>
    </location>
</feature>
<organism evidence="2 3">
    <name type="scientific">Romanomermis culicivorax</name>
    <name type="common">Nematode worm</name>
    <dbReference type="NCBI Taxonomy" id="13658"/>
    <lineage>
        <taxon>Eukaryota</taxon>
        <taxon>Metazoa</taxon>
        <taxon>Ecdysozoa</taxon>
        <taxon>Nematoda</taxon>
        <taxon>Enoplea</taxon>
        <taxon>Dorylaimia</taxon>
        <taxon>Mermithida</taxon>
        <taxon>Mermithoidea</taxon>
        <taxon>Mermithidae</taxon>
        <taxon>Romanomermis</taxon>
    </lineage>
</organism>
<evidence type="ECO:0000256" key="1">
    <source>
        <dbReference type="SAM" id="MobiDB-lite"/>
    </source>
</evidence>
<protein>
    <submittedName>
        <fullName evidence="3">Uncharacterized protein</fullName>
    </submittedName>
</protein>
<evidence type="ECO:0000313" key="2">
    <source>
        <dbReference type="Proteomes" id="UP000887565"/>
    </source>
</evidence>